<evidence type="ECO:0000313" key="1">
    <source>
        <dbReference type="EMBL" id="KAG8187874.1"/>
    </source>
</evidence>
<dbReference type="AlphaFoldDB" id="A0AAV6UUL3"/>
<dbReference type="EMBL" id="JAFNEN010000257">
    <property type="protein sequence ID" value="KAG8187874.1"/>
    <property type="molecule type" value="Genomic_DNA"/>
</dbReference>
<accession>A0AAV6UUL3</accession>
<reference evidence="1 2" key="1">
    <citation type="journal article" date="2022" name="Nat. Ecol. Evol.">
        <title>A masculinizing supergene underlies an exaggerated male reproductive morph in a spider.</title>
        <authorList>
            <person name="Hendrickx F."/>
            <person name="De Corte Z."/>
            <person name="Sonet G."/>
            <person name="Van Belleghem S.M."/>
            <person name="Kostlbacher S."/>
            <person name="Vangestel C."/>
        </authorList>
    </citation>
    <scope>NUCLEOTIDE SEQUENCE [LARGE SCALE GENOMIC DNA]</scope>
    <source>
        <strain evidence="1">W744_W776</strain>
    </source>
</reference>
<evidence type="ECO:0000313" key="2">
    <source>
        <dbReference type="Proteomes" id="UP000827092"/>
    </source>
</evidence>
<proteinExistence type="predicted"/>
<dbReference type="Proteomes" id="UP000827092">
    <property type="component" value="Unassembled WGS sequence"/>
</dbReference>
<protein>
    <submittedName>
        <fullName evidence="1">Uncharacterized protein</fullName>
    </submittedName>
</protein>
<gene>
    <name evidence="1" type="ORF">JTE90_002419</name>
</gene>
<comment type="caution">
    <text evidence="1">The sequence shown here is derived from an EMBL/GenBank/DDBJ whole genome shotgun (WGS) entry which is preliminary data.</text>
</comment>
<keyword evidence="2" id="KW-1185">Reference proteome</keyword>
<name>A0AAV6UUL3_9ARAC</name>
<sequence>MVEDITKAQEFLEVSSSHKTILHQCNGFSTEYTNKPHIQMELLGQYNSISLFPHPKPLAMQITNAPITTEAYNSPHNDSFDWNFPSASAAAAGEIEQRETPSVPFDR</sequence>
<organism evidence="1 2">
    <name type="scientific">Oedothorax gibbosus</name>
    <dbReference type="NCBI Taxonomy" id="931172"/>
    <lineage>
        <taxon>Eukaryota</taxon>
        <taxon>Metazoa</taxon>
        <taxon>Ecdysozoa</taxon>
        <taxon>Arthropoda</taxon>
        <taxon>Chelicerata</taxon>
        <taxon>Arachnida</taxon>
        <taxon>Araneae</taxon>
        <taxon>Araneomorphae</taxon>
        <taxon>Entelegynae</taxon>
        <taxon>Araneoidea</taxon>
        <taxon>Linyphiidae</taxon>
        <taxon>Erigoninae</taxon>
        <taxon>Oedothorax</taxon>
    </lineage>
</organism>